<keyword evidence="3" id="KW-1185">Reference proteome</keyword>
<dbReference type="GO" id="GO:0008408">
    <property type="term" value="F:3'-5' exonuclease activity"/>
    <property type="evidence" value="ECO:0007669"/>
    <property type="project" value="InterPro"/>
</dbReference>
<gene>
    <name evidence="2" type="ORF">PHLGIDRAFT_333751</name>
</gene>
<dbReference type="PANTHER" id="PTHR43040:SF1">
    <property type="entry name" value="RIBONUCLEASE D"/>
    <property type="match status" value="1"/>
</dbReference>
<dbReference type="EMBL" id="KN840467">
    <property type="protein sequence ID" value="KIP09340.1"/>
    <property type="molecule type" value="Genomic_DNA"/>
</dbReference>
<dbReference type="STRING" id="745531.A0A0C3SD39"/>
<dbReference type="AlphaFoldDB" id="A0A0C3SD39"/>
<dbReference type="Proteomes" id="UP000053257">
    <property type="component" value="Unassembled WGS sequence"/>
</dbReference>
<dbReference type="InterPro" id="IPR012337">
    <property type="entry name" value="RNaseH-like_sf"/>
</dbReference>
<dbReference type="InterPro" id="IPR036397">
    <property type="entry name" value="RNaseH_sf"/>
</dbReference>
<protein>
    <recommendedName>
        <fullName evidence="1">3'-5' exonuclease domain-containing protein</fullName>
    </recommendedName>
</protein>
<name>A0A0C3SD39_PHLG1</name>
<dbReference type="GO" id="GO:0006139">
    <property type="term" value="P:nucleobase-containing compound metabolic process"/>
    <property type="evidence" value="ECO:0007669"/>
    <property type="project" value="InterPro"/>
</dbReference>
<dbReference type="OrthoDB" id="26838at2759"/>
<dbReference type="HOGENOM" id="CLU_072637_0_0_1"/>
<sequence>MPAPSFKTQPPVPLNYLYCDSPATYASAVWILRNAPYLILDCEGNNLGRAGGCATLICVGTPFAEHIFLFDLLSTIITPRDAYSLLQLLADPGILKVVWDGRMDYLEILSSYGIMLEGVLDLQVAEVASRTSVRGEGEPDRLDRLRRSCLSHSIVKRVEQCRELHAVIGLQRCWTDCGYDRDVGKDLMRMHKDKGCEMWLRRPLTEQLLQYAAKDILLIGVLYPHFQRSGWIPNDHTEYVRLLEQSRRYISAHREQGKSTDLDVFRPCALMPLDTLAEPLGPLHRCTACNRFLSYSAFETCEGAAPSSGSHLASSTRIALLRRPRCRLCSILALKNGLRMDDRWLVN</sequence>
<reference evidence="2 3" key="1">
    <citation type="journal article" date="2014" name="PLoS Genet.">
        <title>Analysis of the Phlebiopsis gigantea genome, transcriptome and secretome provides insight into its pioneer colonization strategies of wood.</title>
        <authorList>
            <person name="Hori C."/>
            <person name="Ishida T."/>
            <person name="Igarashi K."/>
            <person name="Samejima M."/>
            <person name="Suzuki H."/>
            <person name="Master E."/>
            <person name="Ferreira P."/>
            <person name="Ruiz-Duenas F.J."/>
            <person name="Held B."/>
            <person name="Canessa P."/>
            <person name="Larrondo L.F."/>
            <person name="Schmoll M."/>
            <person name="Druzhinina I.S."/>
            <person name="Kubicek C.P."/>
            <person name="Gaskell J.A."/>
            <person name="Kersten P."/>
            <person name="St John F."/>
            <person name="Glasner J."/>
            <person name="Sabat G."/>
            <person name="Splinter BonDurant S."/>
            <person name="Syed K."/>
            <person name="Yadav J."/>
            <person name="Mgbeahuruike A.C."/>
            <person name="Kovalchuk A."/>
            <person name="Asiegbu F.O."/>
            <person name="Lackner G."/>
            <person name="Hoffmeister D."/>
            <person name="Rencoret J."/>
            <person name="Gutierrez A."/>
            <person name="Sun H."/>
            <person name="Lindquist E."/>
            <person name="Barry K."/>
            <person name="Riley R."/>
            <person name="Grigoriev I.V."/>
            <person name="Henrissat B."/>
            <person name="Kues U."/>
            <person name="Berka R.M."/>
            <person name="Martinez A.T."/>
            <person name="Covert S.F."/>
            <person name="Blanchette R.A."/>
            <person name="Cullen D."/>
        </authorList>
    </citation>
    <scope>NUCLEOTIDE SEQUENCE [LARGE SCALE GENOMIC DNA]</scope>
    <source>
        <strain evidence="2 3">11061_1 CR5-6</strain>
    </source>
</reference>
<dbReference type="Pfam" id="PF01612">
    <property type="entry name" value="DNA_pol_A_exo1"/>
    <property type="match status" value="1"/>
</dbReference>
<dbReference type="GO" id="GO:0003676">
    <property type="term" value="F:nucleic acid binding"/>
    <property type="evidence" value="ECO:0007669"/>
    <property type="project" value="InterPro"/>
</dbReference>
<dbReference type="Gene3D" id="3.30.420.10">
    <property type="entry name" value="Ribonuclease H-like superfamily/Ribonuclease H"/>
    <property type="match status" value="1"/>
</dbReference>
<dbReference type="PANTHER" id="PTHR43040">
    <property type="entry name" value="RIBONUCLEASE D"/>
    <property type="match status" value="1"/>
</dbReference>
<evidence type="ECO:0000313" key="3">
    <source>
        <dbReference type="Proteomes" id="UP000053257"/>
    </source>
</evidence>
<dbReference type="SUPFAM" id="SSF53098">
    <property type="entry name" value="Ribonuclease H-like"/>
    <property type="match status" value="1"/>
</dbReference>
<evidence type="ECO:0000259" key="1">
    <source>
        <dbReference type="Pfam" id="PF01612"/>
    </source>
</evidence>
<feature type="domain" description="3'-5' exonuclease" evidence="1">
    <location>
        <begin position="24"/>
        <end position="127"/>
    </location>
</feature>
<organism evidence="2 3">
    <name type="scientific">Phlebiopsis gigantea (strain 11061_1 CR5-6)</name>
    <name type="common">White-rot fungus</name>
    <name type="synonym">Peniophora gigantea</name>
    <dbReference type="NCBI Taxonomy" id="745531"/>
    <lineage>
        <taxon>Eukaryota</taxon>
        <taxon>Fungi</taxon>
        <taxon>Dikarya</taxon>
        <taxon>Basidiomycota</taxon>
        <taxon>Agaricomycotina</taxon>
        <taxon>Agaricomycetes</taxon>
        <taxon>Polyporales</taxon>
        <taxon>Phanerochaetaceae</taxon>
        <taxon>Phlebiopsis</taxon>
    </lineage>
</organism>
<evidence type="ECO:0000313" key="2">
    <source>
        <dbReference type="EMBL" id="KIP09340.1"/>
    </source>
</evidence>
<proteinExistence type="predicted"/>
<dbReference type="InterPro" id="IPR002562">
    <property type="entry name" value="3'-5'_exonuclease_dom"/>
</dbReference>
<accession>A0A0C3SD39</accession>